<dbReference type="HOGENOM" id="CLU_031561_1_1_1"/>
<dbReference type="KEGG" id="ago:AGOS_ABL188W"/>
<dbReference type="GO" id="GO:0006629">
    <property type="term" value="P:lipid metabolic process"/>
    <property type="evidence" value="ECO:0007669"/>
    <property type="project" value="InterPro"/>
</dbReference>
<evidence type="ECO:0000256" key="3">
    <source>
        <dbReference type="ARBA" id="ARBA00022729"/>
    </source>
</evidence>
<feature type="chain" id="PRO_5004286569" description="Altered inheritance of mitochondria protein 6" evidence="4">
    <location>
        <begin position="19"/>
        <end position="342"/>
    </location>
</feature>
<proteinExistence type="inferred from homology"/>
<dbReference type="Proteomes" id="UP000000591">
    <property type="component" value="Chromosome II"/>
</dbReference>
<dbReference type="EMBL" id="AE016815">
    <property type="protein sequence ID" value="AAS50583.1"/>
    <property type="molecule type" value="Genomic_DNA"/>
</dbReference>
<evidence type="ECO:0000313" key="6">
    <source>
        <dbReference type="Proteomes" id="UP000000591"/>
    </source>
</evidence>
<keyword evidence="3 4" id="KW-0732">Signal</keyword>
<evidence type="ECO:0000256" key="2">
    <source>
        <dbReference type="ARBA" id="ARBA00014286"/>
    </source>
</evidence>
<dbReference type="CDD" id="cd08577">
    <property type="entry name" value="PI-PLCc_GDPD_SF_unchar3"/>
    <property type="match status" value="1"/>
</dbReference>
<evidence type="ECO:0000256" key="1">
    <source>
        <dbReference type="ARBA" id="ARBA00008858"/>
    </source>
</evidence>
<accession>Q75E58</accession>
<sequence>MPFLRPIIYFLLSNIGAALELPGTNSEHLTSFEDDSAVYGMQSTSVPSNFKNTEVHRLTGNVTVHSWVHSHNDYTRDRPLFDAISYGVVSIEADVYLRGNNRLAVAHVPMDVRDAKDLRELYLEHLERLLDEVNQQGQDSWQGIFYKYPTQSLQLLIDLKKDDDKLYTVLMDDYLKPLIDKGYLSYIEIKTEEIVRRPLTVVLTGERPKDQRTVDGDRNEGYFSDGRRYVFIDFEIGRMVCDKALYGPSVLASGNLVLTLAKCLKSMDIGKFASDPTDEQIRCLRNVIKSGTAHMNTRLWGGPSAPDSLRDRLWKLQLEAGINMLNADNLAAAVKIGQEYFG</sequence>
<dbReference type="OrthoDB" id="4153866at2759"/>
<protein>
    <recommendedName>
        <fullName evidence="2">Altered inheritance of mitochondria protein 6</fullName>
    </recommendedName>
</protein>
<feature type="signal peptide" evidence="4">
    <location>
        <begin position="1"/>
        <end position="18"/>
    </location>
</feature>
<reference evidence="5 6" key="1">
    <citation type="journal article" date="2004" name="Science">
        <title>The Ashbya gossypii genome as a tool for mapping the ancient Saccharomyces cerevisiae genome.</title>
        <authorList>
            <person name="Dietrich F.S."/>
            <person name="Voegeli S."/>
            <person name="Brachat S."/>
            <person name="Lerch A."/>
            <person name="Gates K."/>
            <person name="Steiner S."/>
            <person name="Mohr C."/>
            <person name="Pohlmann R."/>
            <person name="Luedi P."/>
            <person name="Choi S."/>
            <person name="Wing R.A."/>
            <person name="Flavier A."/>
            <person name="Gaffney T.D."/>
            <person name="Philippsen P."/>
        </authorList>
    </citation>
    <scope>NUCLEOTIDE SEQUENCE [LARGE SCALE GENOMIC DNA]</scope>
    <source>
        <strain evidence="6">ATCC 10895 / CBS 109.51 / FGSC 9923 / NRRL Y-1056</strain>
    </source>
</reference>
<dbReference type="SUPFAM" id="SSF51695">
    <property type="entry name" value="PLC-like phosphodiesterases"/>
    <property type="match status" value="1"/>
</dbReference>
<keyword evidence="6" id="KW-1185">Reference proteome</keyword>
<dbReference type="GeneID" id="4618838"/>
<dbReference type="InterPro" id="IPR017946">
    <property type="entry name" value="PLC-like_Pdiesterase_TIM-brl"/>
</dbReference>
<dbReference type="AlphaFoldDB" id="Q75E58"/>
<evidence type="ECO:0000256" key="4">
    <source>
        <dbReference type="SAM" id="SignalP"/>
    </source>
</evidence>
<gene>
    <name evidence="5" type="ORF">AGOS_ABL188W</name>
</gene>
<dbReference type="eggNOG" id="ENOG502RXNI">
    <property type="taxonomic scope" value="Eukaryota"/>
</dbReference>
<comment type="similarity">
    <text evidence="1">Belongs to the AIM6 family.</text>
</comment>
<organism evidence="5 6">
    <name type="scientific">Eremothecium gossypii (strain ATCC 10895 / CBS 109.51 / FGSC 9923 / NRRL Y-1056)</name>
    <name type="common">Yeast</name>
    <name type="synonym">Ashbya gossypii</name>
    <dbReference type="NCBI Taxonomy" id="284811"/>
    <lineage>
        <taxon>Eukaryota</taxon>
        <taxon>Fungi</taxon>
        <taxon>Dikarya</taxon>
        <taxon>Ascomycota</taxon>
        <taxon>Saccharomycotina</taxon>
        <taxon>Saccharomycetes</taxon>
        <taxon>Saccharomycetales</taxon>
        <taxon>Saccharomycetaceae</taxon>
        <taxon>Eremothecium</taxon>
    </lineage>
</organism>
<name>Q75E58_EREGS</name>
<dbReference type="InterPro" id="IPR039559">
    <property type="entry name" value="AIM6_PI-PLC-like_dom"/>
</dbReference>
<evidence type="ECO:0000313" key="5">
    <source>
        <dbReference type="EMBL" id="AAS50583.1"/>
    </source>
</evidence>
<dbReference type="InterPro" id="IPR051236">
    <property type="entry name" value="HAT_RTT109-like"/>
</dbReference>
<reference evidence="6" key="2">
    <citation type="journal article" date="2013" name="G3 (Bethesda)">
        <title>Genomes of Ashbya fungi isolated from insects reveal four mating-type loci, numerous translocations, lack of transposons, and distinct gene duplications.</title>
        <authorList>
            <person name="Dietrich F.S."/>
            <person name="Voegeli S."/>
            <person name="Kuo S."/>
            <person name="Philippsen P."/>
        </authorList>
    </citation>
    <scope>GENOME REANNOTATION</scope>
    <source>
        <strain evidence="6">ATCC 10895 / CBS 109.51 / FGSC 9923 / NRRL Y-1056</strain>
    </source>
</reference>
<dbReference type="PANTHER" id="PTHR31571">
    <property type="entry name" value="ALTERED INHERITANCE OF MITOCHONDRIA PROTEIN 6"/>
    <property type="match status" value="1"/>
</dbReference>
<dbReference type="OMA" id="HANYLTT"/>
<dbReference type="RefSeq" id="NP_982759.1">
    <property type="nucleotide sequence ID" value="NM_208112.1"/>
</dbReference>
<dbReference type="InParanoid" id="Q75E58"/>
<dbReference type="GO" id="GO:0008081">
    <property type="term" value="F:phosphoric diester hydrolase activity"/>
    <property type="evidence" value="ECO:0007669"/>
    <property type="project" value="InterPro"/>
</dbReference>
<dbReference type="PANTHER" id="PTHR31571:SF1">
    <property type="entry name" value="ALTERED INHERITANCE OF MITOCHONDRIA PROTEIN 6"/>
    <property type="match status" value="1"/>
</dbReference>